<dbReference type="PROSITE" id="PS51318">
    <property type="entry name" value="TAT"/>
    <property type="match status" value="1"/>
</dbReference>
<dbReference type="Proteomes" id="UP000269265">
    <property type="component" value="Unassembled WGS sequence"/>
</dbReference>
<dbReference type="Pfam" id="PF13354">
    <property type="entry name" value="Beta-lactamase2"/>
    <property type="match status" value="1"/>
</dbReference>
<comment type="similarity">
    <text evidence="2 6">Belongs to the class-A beta-lactamase family.</text>
</comment>
<evidence type="ECO:0000259" key="9">
    <source>
        <dbReference type="Pfam" id="PF13354"/>
    </source>
</evidence>
<gene>
    <name evidence="10" type="primary">bla</name>
    <name evidence="10" type="ORF">EIP75_10330</name>
</gene>
<evidence type="ECO:0000256" key="6">
    <source>
        <dbReference type="RuleBase" id="RU361140"/>
    </source>
</evidence>
<dbReference type="GO" id="GO:0008800">
    <property type="term" value="F:beta-lactamase activity"/>
    <property type="evidence" value="ECO:0007669"/>
    <property type="project" value="UniProtKB-UniRule"/>
</dbReference>
<dbReference type="AlphaFoldDB" id="A0A3R8S7K1"/>
<dbReference type="InterPro" id="IPR012338">
    <property type="entry name" value="Beta-lactam/transpept-like"/>
</dbReference>
<dbReference type="PANTHER" id="PTHR35333">
    <property type="entry name" value="BETA-LACTAMASE"/>
    <property type="match status" value="1"/>
</dbReference>
<dbReference type="GO" id="GO:0030655">
    <property type="term" value="P:beta-lactam antibiotic catabolic process"/>
    <property type="evidence" value="ECO:0007669"/>
    <property type="project" value="InterPro"/>
</dbReference>
<dbReference type="EC" id="3.5.2.6" evidence="3 6"/>
<feature type="signal peptide" evidence="8">
    <location>
        <begin position="1"/>
        <end position="31"/>
    </location>
</feature>
<dbReference type="PROSITE" id="PS00146">
    <property type="entry name" value="BETA_LACTAMASE_A"/>
    <property type="match status" value="1"/>
</dbReference>
<proteinExistence type="inferred from homology"/>
<dbReference type="PANTHER" id="PTHR35333:SF3">
    <property type="entry name" value="BETA-LACTAMASE-TYPE TRANSPEPTIDASE FOLD CONTAINING PROTEIN"/>
    <property type="match status" value="1"/>
</dbReference>
<keyword evidence="5 6" id="KW-0046">Antibiotic resistance</keyword>
<dbReference type="OrthoDB" id="9784149at2"/>
<evidence type="ECO:0000256" key="1">
    <source>
        <dbReference type="ARBA" id="ARBA00001526"/>
    </source>
</evidence>
<feature type="domain" description="Beta-lactamase class A catalytic" evidence="9">
    <location>
        <begin position="70"/>
        <end position="287"/>
    </location>
</feature>
<dbReference type="SUPFAM" id="SSF56601">
    <property type="entry name" value="beta-lactamase/transpeptidase-like"/>
    <property type="match status" value="1"/>
</dbReference>
<dbReference type="NCBIfam" id="NF033103">
    <property type="entry name" value="bla_class_A"/>
    <property type="match status" value="1"/>
</dbReference>
<dbReference type="InterPro" id="IPR006311">
    <property type="entry name" value="TAT_signal"/>
</dbReference>
<feature type="chain" id="PRO_5018590031" description="Beta-lactamase" evidence="8">
    <location>
        <begin position="32"/>
        <end position="323"/>
    </location>
</feature>
<accession>A0A3R8S7K1</accession>
<keyword evidence="4 6" id="KW-0378">Hydrolase</keyword>
<evidence type="ECO:0000313" key="11">
    <source>
        <dbReference type="Proteomes" id="UP000269265"/>
    </source>
</evidence>
<evidence type="ECO:0000256" key="7">
    <source>
        <dbReference type="SAM" id="MobiDB-lite"/>
    </source>
</evidence>
<reference evidence="10 11" key="1">
    <citation type="submission" date="2018-12" db="EMBL/GenBank/DDBJ databases">
        <title>The whole draft genome of Aquabacterium sp. SJQ9.</title>
        <authorList>
            <person name="Sun L."/>
            <person name="Gao X."/>
            <person name="Chen W."/>
            <person name="Huang K."/>
        </authorList>
    </citation>
    <scope>NUCLEOTIDE SEQUENCE [LARGE SCALE GENOMIC DNA]</scope>
    <source>
        <strain evidence="10 11">SJQ9</strain>
    </source>
</reference>
<keyword evidence="11" id="KW-1185">Reference proteome</keyword>
<name>A0A3R8S7K1_9BURK</name>
<dbReference type="RefSeq" id="WP_125243193.1">
    <property type="nucleotide sequence ID" value="NZ_RSED01000007.1"/>
</dbReference>
<evidence type="ECO:0000256" key="4">
    <source>
        <dbReference type="ARBA" id="ARBA00022801"/>
    </source>
</evidence>
<dbReference type="InterPro" id="IPR000871">
    <property type="entry name" value="Beta-lactam_class-A"/>
</dbReference>
<protein>
    <recommendedName>
        <fullName evidence="3 6">Beta-lactamase</fullName>
        <ecNumber evidence="3 6">3.5.2.6</ecNumber>
    </recommendedName>
</protein>
<evidence type="ECO:0000256" key="8">
    <source>
        <dbReference type="SAM" id="SignalP"/>
    </source>
</evidence>
<evidence type="ECO:0000256" key="2">
    <source>
        <dbReference type="ARBA" id="ARBA00009009"/>
    </source>
</evidence>
<organism evidence="10 11">
    <name type="scientific">Aquabacterium soli</name>
    <dbReference type="NCBI Taxonomy" id="2493092"/>
    <lineage>
        <taxon>Bacteria</taxon>
        <taxon>Pseudomonadati</taxon>
        <taxon>Pseudomonadota</taxon>
        <taxon>Betaproteobacteria</taxon>
        <taxon>Burkholderiales</taxon>
        <taxon>Aquabacterium</taxon>
    </lineage>
</organism>
<comment type="catalytic activity">
    <reaction evidence="1 6">
        <text>a beta-lactam + H2O = a substituted beta-amino acid</text>
        <dbReference type="Rhea" id="RHEA:20401"/>
        <dbReference type="ChEBI" id="CHEBI:15377"/>
        <dbReference type="ChEBI" id="CHEBI:35627"/>
        <dbReference type="ChEBI" id="CHEBI:140347"/>
        <dbReference type="EC" id="3.5.2.6"/>
    </reaction>
</comment>
<keyword evidence="8" id="KW-0732">Signal</keyword>
<evidence type="ECO:0000313" key="10">
    <source>
        <dbReference type="EMBL" id="RRS04286.1"/>
    </source>
</evidence>
<dbReference type="InterPro" id="IPR045155">
    <property type="entry name" value="Beta-lactam_cat"/>
</dbReference>
<evidence type="ECO:0000256" key="5">
    <source>
        <dbReference type="ARBA" id="ARBA00023251"/>
    </source>
</evidence>
<dbReference type="InterPro" id="IPR023650">
    <property type="entry name" value="Beta-lactam_class-A_AS"/>
</dbReference>
<dbReference type="PRINTS" id="PR00118">
    <property type="entry name" value="BLACTAMASEA"/>
</dbReference>
<dbReference type="Gene3D" id="3.40.710.10">
    <property type="entry name" value="DD-peptidase/beta-lactamase superfamily"/>
    <property type="match status" value="1"/>
</dbReference>
<dbReference type="GO" id="GO:0046677">
    <property type="term" value="P:response to antibiotic"/>
    <property type="evidence" value="ECO:0007669"/>
    <property type="project" value="UniProtKB-UniRule"/>
</dbReference>
<feature type="region of interest" description="Disordered" evidence="7">
    <location>
        <begin position="33"/>
        <end position="53"/>
    </location>
</feature>
<evidence type="ECO:0000256" key="3">
    <source>
        <dbReference type="ARBA" id="ARBA00012865"/>
    </source>
</evidence>
<sequence>MNEHAPLSIQRRRFGLWAAAAAMGLAATGCARDVPPSPAHGTGPATPPPDADPWRQRLWALERNSGGRLGVAALDLHTGARLAWRADERFPMCSTFKLPLAAMVLQRADRGQERMDRLLLIDKAALVPHSPITERHVGEVGMTMTQLARAAVTVSDNTAANVLLRELGGPAAFTAFERSLGDATTRLDRYEPDLNDTVPPADERDTTTPAGMLAGLQQAVLGDALSPASRELLVRWMRETKTGEHRLRHAVPPDWQPGDKTGTGAPGTANDVAVFWPPGRQPVLVTAYLTQATLPAEGCEAVLADVGRLVVSLVRDAKQPPPP</sequence>
<dbReference type="EMBL" id="RSED01000007">
    <property type="protein sequence ID" value="RRS04286.1"/>
    <property type="molecule type" value="Genomic_DNA"/>
</dbReference>
<comment type="caution">
    <text evidence="10">The sequence shown here is derived from an EMBL/GenBank/DDBJ whole genome shotgun (WGS) entry which is preliminary data.</text>
</comment>